<evidence type="ECO:0000313" key="1">
    <source>
        <dbReference type="EMBL" id="CAI9176810.1"/>
    </source>
</evidence>
<accession>A0ABN8ZTP3</accession>
<protein>
    <submittedName>
        <fullName evidence="1">Uncharacterized protein</fullName>
    </submittedName>
</protein>
<proteinExistence type="predicted"/>
<sequence length="122" mass="13414">MASLTQWTLFHFSQQVSTAHIHYSQHKGGVAATAAAKLLQSCPTLCDPIRRLWDSPGKNTGVGCHFLLHCMKVKSESEVAKSCPTLRDPMDCSPPGSSVHGIFQARVVEWGAIAFSERRYKS</sequence>
<dbReference type="Proteomes" id="UP001176941">
    <property type="component" value="Chromosome 6"/>
</dbReference>
<keyword evidence="2" id="KW-1185">Reference proteome</keyword>
<reference evidence="1" key="1">
    <citation type="submission" date="2023-04" db="EMBL/GenBank/DDBJ databases">
        <authorList>
            <consortium name="ELIXIR-Norway"/>
        </authorList>
    </citation>
    <scope>NUCLEOTIDE SEQUENCE [LARGE SCALE GENOMIC DNA]</scope>
</reference>
<evidence type="ECO:0000313" key="2">
    <source>
        <dbReference type="Proteomes" id="UP001176941"/>
    </source>
</evidence>
<name>A0ABN8ZTP3_RANTA</name>
<dbReference type="EMBL" id="OX459942">
    <property type="protein sequence ID" value="CAI9176810.1"/>
    <property type="molecule type" value="Genomic_DNA"/>
</dbReference>
<gene>
    <name evidence="1" type="ORF">MRATA1EN1_LOCUS25772</name>
</gene>
<organism evidence="1 2">
    <name type="scientific">Rangifer tarandus platyrhynchus</name>
    <name type="common">Svalbard reindeer</name>
    <dbReference type="NCBI Taxonomy" id="3082113"/>
    <lineage>
        <taxon>Eukaryota</taxon>
        <taxon>Metazoa</taxon>
        <taxon>Chordata</taxon>
        <taxon>Craniata</taxon>
        <taxon>Vertebrata</taxon>
        <taxon>Euteleostomi</taxon>
        <taxon>Mammalia</taxon>
        <taxon>Eutheria</taxon>
        <taxon>Laurasiatheria</taxon>
        <taxon>Artiodactyla</taxon>
        <taxon>Ruminantia</taxon>
        <taxon>Pecora</taxon>
        <taxon>Cervidae</taxon>
        <taxon>Odocoileinae</taxon>
        <taxon>Rangifer</taxon>
    </lineage>
</organism>